<organism evidence="9 10">
    <name type="scientific">Blastochloris viridis</name>
    <name type="common">Rhodopseudomonas viridis</name>
    <dbReference type="NCBI Taxonomy" id="1079"/>
    <lineage>
        <taxon>Bacteria</taxon>
        <taxon>Pseudomonadati</taxon>
        <taxon>Pseudomonadota</taxon>
        <taxon>Alphaproteobacteria</taxon>
        <taxon>Hyphomicrobiales</taxon>
        <taxon>Blastochloridaceae</taxon>
        <taxon>Blastochloris</taxon>
    </lineage>
</organism>
<dbReference type="InterPro" id="IPR033644">
    <property type="entry name" value="Ferrochelatase_C"/>
</dbReference>
<dbReference type="PANTHER" id="PTHR11108:SF1">
    <property type="entry name" value="FERROCHELATASE, MITOCHONDRIAL"/>
    <property type="match status" value="1"/>
</dbReference>
<comment type="subcellular location">
    <subcellularLocation>
        <location evidence="7 8">Cytoplasm</location>
    </subcellularLocation>
</comment>
<dbReference type="EMBL" id="VAFM01000001">
    <property type="protein sequence ID" value="TKW61875.1"/>
    <property type="molecule type" value="Genomic_DNA"/>
</dbReference>
<dbReference type="CDD" id="cd03411">
    <property type="entry name" value="Ferrochelatase_N"/>
    <property type="match status" value="1"/>
</dbReference>
<dbReference type="AlphaFoldDB" id="A0A6N4RCY4"/>
<evidence type="ECO:0000256" key="3">
    <source>
        <dbReference type="ARBA" id="ARBA00023133"/>
    </source>
</evidence>
<evidence type="ECO:0000256" key="2">
    <source>
        <dbReference type="ARBA" id="ARBA00023004"/>
    </source>
</evidence>
<dbReference type="Pfam" id="PF00762">
    <property type="entry name" value="Ferrochelatase"/>
    <property type="match status" value="1"/>
</dbReference>
<comment type="pathway">
    <text evidence="7 8">Porphyrin-containing compound metabolism; protoheme biosynthesis; protoheme from protoporphyrin-IX: step 1/1.</text>
</comment>
<comment type="catalytic activity">
    <reaction evidence="7 8">
        <text>heme b + 2 H(+) = protoporphyrin IX + Fe(2+)</text>
        <dbReference type="Rhea" id="RHEA:22584"/>
        <dbReference type="ChEBI" id="CHEBI:15378"/>
        <dbReference type="ChEBI" id="CHEBI:29033"/>
        <dbReference type="ChEBI" id="CHEBI:57306"/>
        <dbReference type="ChEBI" id="CHEBI:60344"/>
        <dbReference type="EC" id="4.98.1.1"/>
    </reaction>
</comment>
<dbReference type="GO" id="GO:0006783">
    <property type="term" value="P:heme biosynthetic process"/>
    <property type="evidence" value="ECO:0007669"/>
    <property type="project" value="UniProtKB-UniRule"/>
</dbReference>
<dbReference type="PANTHER" id="PTHR11108">
    <property type="entry name" value="FERROCHELATASE"/>
    <property type="match status" value="1"/>
</dbReference>
<dbReference type="UniPathway" id="UPA00252">
    <property type="reaction ID" value="UER00325"/>
</dbReference>
<keyword evidence="7" id="KW-0479">Metal-binding</keyword>
<dbReference type="NCBIfam" id="TIGR00109">
    <property type="entry name" value="hemH"/>
    <property type="match status" value="1"/>
</dbReference>
<name>A0A6N4RCY4_BLAVI</name>
<keyword evidence="5 7" id="KW-0627">Porphyrin biosynthesis</keyword>
<dbReference type="GO" id="GO:0046872">
    <property type="term" value="F:metal ion binding"/>
    <property type="evidence" value="ECO:0007669"/>
    <property type="project" value="UniProtKB-KW"/>
</dbReference>
<feature type="binding site" evidence="7">
    <location>
        <position position="318"/>
    </location>
    <ligand>
        <name>Fe(2+)</name>
        <dbReference type="ChEBI" id="CHEBI:29033"/>
    </ligand>
</feature>
<comment type="function">
    <text evidence="7 8">Catalyzes the ferrous insertion into protoporphyrin IX.</text>
</comment>
<dbReference type="GO" id="GO:0004325">
    <property type="term" value="F:ferrochelatase activity"/>
    <property type="evidence" value="ECO:0007669"/>
    <property type="project" value="UniProtKB-UniRule"/>
</dbReference>
<evidence type="ECO:0000256" key="6">
    <source>
        <dbReference type="ARBA" id="ARBA00024536"/>
    </source>
</evidence>
<dbReference type="InterPro" id="IPR033659">
    <property type="entry name" value="Ferrochelatase_N"/>
</dbReference>
<keyword evidence="7 8" id="KW-0963">Cytoplasm</keyword>
<dbReference type="PROSITE" id="PS00534">
    <property type="entry name" value="FERROCHELATASE"/>
    <property type="match status" value="1"/>
</dbReference>
<protein>
    <recommendedName>
        <fullName evidence="7 8">Ferrochelatase</fullName>
        <ecNumber evidence="7 8">4.98.1.1</ecNumber>
    </recommendedName>
    <alternativeName>
        <fullName evidence="7">Heme synthase</fullName>
    </alternativeName>
    <alternativeName>
        <fullName evidence="7">Protoheme ferro-lyase</fullName>
    </alternativeName>
</protein>
<evidence type="ECO:0000256" key="5">
    <source>
        <dbReference type="ARBA" id="ARBA00023244"/>
    </source>
</evidence>
<dbReference type="HAMAP" id="MF_00323">
    <property type="entry name" value="Ferrochelatase"/>
    <property type="match status" value="1"/>
</dbReference>
<keyword evidence="2 7" id="KW-0408">Iron</keyword>
<comment type="similarity">
    <text evidence="1 7 8">Belongs to the ferrochelatase family.</text>
</comment>
<dbReference type="CDD" id="cd00419">
    <property type="entry name" value="Ferrochelatase_C"/>
    <property type="match status" value="1"/>
</dbReference>
<dbReference type="InterPro" id="IPR019772">
    <property type="entry name" value="Ferrochelatase_AS"/>
</dbReference>
<dbReference type="Proteomes" id="UP000320948">
    <property type="component" value="Unassembled WGS sequence"/>
</dbReference>
<dbReference type="SUPFAM" id="SSF53800">
    <property type="entry name" value="Chelatase"/>
    <property type="match status" value="1"/>
</dbReference>
<evidence type="ECO:0000313" key="10">
    <source>
        <dbReference type="Proteomes" id="UP000320948"/>
    </source>
</evidence>
<reference evidence="9 10" key="1">
    <citation type="journal article" date="2017" name="Nat. Commun.">
        <title>In situ click chemistry generation of cyclooxygenase-2 inhibitors.</title>
        <authorList>
            <person name="Bhardwaj A."/>
            <person name="Kaur J."/>
            <person name="Wuest M."/>
            <person name="Wuest F."/>
        </authorList>
    </citation>
    <scope>NUCLEOTIDE SEQUENCE [LARGE SCALE GENOMIC DNA]</scope>
    <source>
        <strain evidence="9">S2_018_000_R2_106</strain>
    </source>
</reference>
<keyword evidence="4 7" id="KW-0456">Lyase</keyword>
<comment type="catalytic activity">
    <reaction evidence="6">
        <text>Fe-coproporphyrin III + 2 H(+) = coproporphyrin III + Fe(2+)</text>
        <dbReference type="Rhea" id="RHEA:49572"/>
        <dbReference type="ChEBI" id="CHEBI:15378"/>
        <dbReference type="ChEBI" id="CHEBI:29033"/>
        <dbReference type="ChEBI" id="CHEBI:68438"/>
        <dbReference type="ChEBI" id="CHEBI:131725"/>
        <dbReference type="EC" id="4.99.1.9"/>
    </reaction>
    <physiologicalReaction direction="right-to-left" evidence="6">
        <dbReference type="Rhea" id="RHEA:49574"/>
    </physiologicalReaction>
</comment>
<evidence type="ECO:0000256" key="1">
    <source>
        <dbReference type="ARBA" id="ARBA00007718"/>
    </source>
</evidence>
<dbReference type="Gene3D" id="3.40.50.1400">
    <property type="match status" value="2"/>
</dbReference>
<evidence type="ECO:0000256" key="7">
    <source>
        <dbReference type="HAMAP-Rule" id="MF_00323"/>
    </source>
</evidence>
<dbReference type="GO" id="GO:0005737">
    <property type="term" value="C:cytoplasm"/>
    <property type="evidence" value="ECO:0007669"/>
    <property type="project" value="UniProtKB-SubCell"/>
</dbReference>
<sequence length="369" mass="40750">MHQSNLPPALPANHPNADTFGKVGVLLVNLGTPDGTDYWSIRRYLKEFLSDPRVIEVPKIIWWFILNLIILTFRPKKTGHAYAQIWDTTRNASPLRVITEDQVDALRARLPGLVVEHGMRYGNPSLAAGMEALKAQGVTKVLVAPLYPQYSAATTATVVDKIGDWMKTQRWQPTLRYLPPYYDHPAYIGALAMSIKEHIAGMTVKPDVIITSFHGLPLVNCQKGDTYYCHSHKTARLLSEALGTAFVKSVDELGGRVGKGETLKKAKDMPPVFLAFQSRFGAQEWLKPYFAVAIEELAAKGIKNVLMVCPGFSADCVETLEEIGIGGKESFLEAGGETYEVVPCLNASELGMDMLEGLIEMELMGWVEA</sequence>
<keyword evidence="3 7" id="KW-0350">Heme biosynthesis</keyword>
<evidence type="ECO:0000256" key="8">
    <source>
        <dbReference type="RuleBase" id="RU000607"/>
    </source>
</evidence>
<evidence type="ECO:0000313" key="9">
    <source>
        <dbReference type="EMBL" id="TKW61875.1"/>
    </source>
</evidence>
<dbReference type="InterPro" id="IPR001015">
    <property type="entry name" value="Ferrochelatase"/>
</dbReference>
<accession>A0A6N4RCY4</accession>
<proteinExistence type="inferred from homology"/>
<comment type="caution">
    <text evidence="9">The sequence shown here is derived from an EMBL/GenBank/DDBJ whole genome shotgun (WGS) entry which is preliminary data.</text>
</comment>
<feature type="binding site" evidence="7">
    <location>
        <position position="214"/>
    </location>
    <ligand>
        <name>Fe(2+)</name>
        <dbReference type="ChEBI" id="CHEBI:29033"/>
    </ligand>
</feature>
<evidence type="ECO:0000256" key="4">
    <source>
        <dbReference type="ARBA" id="ARBA00023239"/>
    </source>
</evidence>
<dbReference type="EC" id="4.98.1.1" evidence="7 8"/>
<gene>
    <name evidence="7 9" type="primary">hemH</name>
    <name evidence="9" type="ORF">DI628_04445</name>
</gene>